<sequence>MDDCDGPNTYIATKSKIIAEKKENLPLHSIVCGPNERIAFLFASKYHKTWCSHNGTIALWQRYTMIEHLVLSSCPTILRYGPHGLIAVGLITGHILIILNGEILSINEAHALSVTSLEWLYHQQQLISVSLDGRIIIHKLKSTVLEVKYSKLITVLNLPRNIRKSNLSTKYIGLTSLFVIKDRLIIGSEIGAVWIVTIPNLTITLLHYEIDCIETVAYISNYTIITTTSHKVCFLIF</sequence>
<dbReference type="AlphaFoldDB" id="A0A0N4TW77"/>
<evidence type="ECO:0000313" key="2">
    <source>
        <dbReference type="Proteomes" id="UP000278627"/>
    </source>
</evidence>
<evidence type="ECO:0000313" key="1">
    <source>
        <dbReference type="EMBL" id="VDN94293.1"/>
    </source>
</evidence>
<dbReference type="SUPFAM" id="SSF50978">
    <property type="entry name" value="WD40 repeat-like"/>
    <property type="match status" value="1"/>
</dbReference>
<reference evidence="3" key="1">
    <citation type="submission" date="2017-02" db="UniProtKB">
        <authorList>
            <consortium name="WormBaseParasite"/>
        </authorList>
    </citation>
    <scope>IDENTIFICATION</scope>
</reference>
<protein>
    <submittedName>
        <fullName evidence="3">WD_REPEATS_REGION domain-containing protein</fullName>
    </submittedName>
</protein>
<accession>A0A0N4TW77</accession>
<dbReference type="EMBL" id="UZAD01013354">
    <property type="protein sequence ID" value="VDN94293.1"/>
    <property type="molecule type" value="Genomic_DNA"/>
</dbReference>
<dbReference type="InterPro" id="IPR036322">
    <property type="entry name" value="WD40_repeat_dom_sf"/>
</dbReference>
<organism evidence="3">
    <name type="scientific">Brugia pahangi</name>
    <name type="common">Filarial nematode worm</name>
    <dbReference type="NCBI Taxonomy" id="6280"/>
    <lineage>
        <taxon>Eukaryota</taxon>
        <taxon>Metazoa</taxon>
        <taxon>Ecdysozoa</taxon>
        <taxon>Nematoda</taxon>
        <taxon>Chromadorea</taxon>
        <taxon>Rhabditida</taxon>
        <taxon>Spirurina</taxon>
        <taxon>Spiruromorpha</taxon>
        <taxon>Filarioidea</taxon>
        <taxon>Onchocercidae</taxon>
        <taxon>Brugia</taxon>
    </lineage>
</organism>
<reference evidence="1 2" key="2">
    <citation type="submission" date="2018-11" db="EMBL/GenBank/DDBJ databases">
        <authorList>
            <consortium name="Pathogen Informatics"/>
        </authorList>
    </citation>
    <scope>NUCLEOTIDE SEQUENCE [LARGE SCALE GENOMIC DNA]</scope>
</reference>
<dbReference type="Proteomes" id="UP000278627">
    <property type="component" value="Unassembled WGS sequence"/>
</dbReference>
<name>A0A0N4TW77_BRUPA</name>
<proteinExistence type="predicted"/>
<dbReference type="Gene3D" id="2.130.10.10">
    <property type="entry name" value="YVTN repeat-like/Quinoprotein amine dehydrogenase"/>
    <property type="match status" value="1"/>
</dbReference>
<dbReference type="InterPro" id="IPR015943">
    <property type="entry name" value="WD40/YVTN_repeat-like_dom_sf"/>
</dbReference>
<keyword evidence="2" id="KW-1185">Reference proteome</keyword>
<gene>
    <name evidence="1" type="ORF">BPAG_LOCUS13107</name>
</gene>
<evidence type="ECO:0000313" key="3">
    <source>
        <dbReference type="WBParaSite" id="BPAG_0001317901-mRNA-1"/>
    </source>
</evidence>
<dbReference type="STRING" id="6280.A0A0N4TW77"/>
<dbReference type="WBParaSite" id="BPAG_0001317901-mRNA-1">
    <property type="protein sequence ID" value="BPAG_0001317901-mRNA-1"/>
    <property type="gene ID" value="BPAG_0001317901"/>
</dbReference>